<dbReference type="EMBL" id="SNYA01000001">
    <property type="protein sequence ID" value="TDP95574.1"/>
    <property type="molecule type" value="Genomic_DNA"/>
</dbReference>
<protein>
    <submittedName>
        <fullName evidence="3">Putative amidophosphoribosyltransferase</fullName>
    </submittedName>
</protein>
<keyword evidence="3" id="KW-0328">Glycosyltransferase</keyword>
<proteinExistence type="inferred from homology"/>
<keyword evidence="3" id="KW-0808">Transferase</keyword>
<keyword evidence="4" id="KW-1185">Reference proteome</keyword>
<dbReference type="CDD" id="cd06223">
    <property type="entry name" value="PRTases_typeI"/>
    <property type="match status" value="1"/>
</dbReference>
<evidence type="ECO:0000313" key="3">
    <source>
        <dbReference type="EMBL" id="TDP95574.1"/>
    </source>
</evidence>
<gene>
    <name evidence="3" type="ORF">EDF62_0263</name>
</gene>
<dbReference type="InterPro" id="IPR000836">
    <property type="entry name" value="PRTase_dom"/>
</dbReference>
<name>A0A4R6S853_9MICO</name>
<organism evidence="3 4">
    <name type="scientific">Leucobacter luti</name>
    <dbReference type="NCBI Taxonomy" id="340320"/>
    <lineage>
        <taxon>Bacteria</taxon>
        <taxon>Bacillati</taxon>
        <taxon>Actinomycetota</taxon>
        <taxon>Actinomycetes</taxon>
        <taxon>Micrococcales</taxon>
        <taxon>Microbacteriaceae</taxon>
        <taxon>Leucobacter</taxon>
    </lineage>
</organism>
<dbReference type="PANTHER" id="PTHR47505">
    <property type="entry name" value="DNA UTILIZATION PROTEIN YHGH"/>
    <property type="match status" value="1"/>
</dbReference>
<feature type="domain" description="Phosphoribosyltransferase" evidence="2">
    <location>
        <begin position="199"/>
        <end position="244"/>
    </location>
</feature>
<comment type="similarity">
    <text evidence="1">Belongs to the ComF/GntX family.</text>
</comment>
<dbReference type="Gene3D" id="3.40.50.2020">
    <property type="match status" value="1"/>
</dbReference>
<dbReference type="Pfam" id="PF00156">
    <property type="entry name" value="Pribosyltran"/>
    <property type="match status" value="1"/>
</dbReference>
<comment type="caution">
    <text evidence="3">The sequence shown here is derived from an EMBL/GenBank/DDBJ whole genome shotgun (WGS) entry which is preliminary data.</text>
</comment>
<sequence>MTLRTGLQELWLDLLALLWPTSCSGCGAPDRDCCASCVRELSAPAVLIQPSFGLPCFARAVYVGPTRGLLIAFKHSGMVRFGGVLGGQLRPALIAALSCAIGASGDTRAGAQTPGRVGPGAARAGPLIVPVPSRPAKARERGYRHVELLVTAALRGRRGEPAVRLPLIRALRTLRGRRGQVGLGPRERARNARLVAVRSRARSALRGRTVVLVDDVLTTGATLLAARDAIERAGGRVVAIAVLCVAVAPEPTAL</sequence>
<dbReference type="OrthoDB" id="5242900at2"/>
<dbReference type="PANTHER" id="PTHR47505:SF1">
    <property type="entry name" value="DNA UTILIZATION PROTEIN YHGH"/>
    <property type="match status" value="1"/>
</dbReference>
<dbReference type="InterPro" id="IPR029057">
    <property type="entry name" value="PRTase-like"/>
</dbReference>
<dbReference type="GO" id="GO:0016757">
    <property type="term" value="F:glycosyltransferase activity"/>
    <property type="evidence" value="ECO:0007669"/>
    <property type="project" value="UniProtKB-KW"/>
</dbReference>
<accession>A0A4R6S853</accession>
<evidence type="ECO:0000256" key="1">
    <source>
        <dbReference type="ARBA" id="ARBA00008007"/>
    </source>
</evidence>
<dbReference type="Proteomes" id="UP000295601">
    <property type="component" value="Unassembled WGS sequence"/>
</dbReference>
<evidence type="ECO:0000259" key="2">
    <source>
        <dbReference type="Pfam" id="PF00156"/>
    </source>
</evidence>
<evidence type="ECO:0000313" key="4">
    <source>
        <dbReference type="Proteomes" id="UP000295601"/>
    </source>
</evidence>
<dbReference type="AlphaFoldDB" id="A0A4R6S853"/>
<dbReference type="InterPro" id="IPR051910">
    <property type="entry name" value="ComF/GntX_DNA_util-trans"/>
</dbReference>
<reference evidence="3 4" key="1">
    <citation type="submission" date="2019-03" db="EMBL/GenBank/DDBJ databases">
        <title>Genomic analyses of the natural microbiome of Caenorhabditis elegans.</title>
        <authorList>
            <person name="Samuel B."/>
        </authorList>
    </citation>
    <scope>NUCLEOTIDE SEQUENCE [LARGE SCALE GENOMIC DNA]</scope>
    <source>
        <strain evidence="3 4">JUb18</strain>
    </source>
</reference>
<dbReference type="SUPFAM" id="SSF53271">
    <property type="entry name" value="PRTase-like"/>
    <property type="match status" value="1"/>
</dbReference>